<protein>
    <submittedName>
        <fullName evidence="1">Uncharacterized protein</fullName>
    </submittedName>
</protein>
<name>A0A2K4ZLA9_9FIRM</name>
<dbReference type="Pfam" id="PF19552">
    <property type="entry name" value="DUF6075"/>
    <property type="match status" value="1"/>
</dbReference>
<dbReference type="InterPro" id="IPR045721">
    <property type="entry name" value="DUF6075"/>
</dbReference>
<accession>A0A2K4ZLA9</accession>
<dbReference type="Proteomes" id="UP000236311">
    <property type="component" value="Unassembled WGS sequence"/>
</dbReference>
<dbReference type="OrthoDB" id="9800530at2"/>
<reference evidence="1 2" key="1">
    <citation type="submission" date="2018-01" db="EMBL/GenBank/DDBJ databases">
        <authorList>
            <person name="Gaut B.S."/>
            <person name="Morton B.R."/>
            <person name="Clegg M.T."/>
            <person name="Duvall M.R."/>
        </authorList>
    </citation>
    <scope>NUCLEOTIDE SEQUENCE [LARGE SCALE GENOMIC DNA]</scope>
    <source>
        <strain evidence="1">GP69</strain>
    </source>
</reference>
<evidence type="ECO:0000313" key="1">
    <source>
        <dbReference type="EMBL" id="SOY31225.1"/>
    </source>
</evidence>
<sequence length="138" mass="16228">MSEIRFSSKEHEKFFYTMMAKSRVNDCYHRAFFYCVGISDTARNNVGRMFDFKQDCIRPEGLHEGWQTGGTVRLTRLAFNLWNGYAEQGDERMSTPYEIFDCGYAPYFYEAIKMRYPEYCRDLPAVKTRADSAERGGR</sequence>
<dbReference type="AlphaFoldDB" id="A0A2K4ZLA9"/>
<keyword evidence="2" id="KW-1185">Reference proteome</keyword>
<gene>
    <name evidence="1" type="ORF">AMURIS_03961</name>
</gene>
<proteinExistence type="predicted"/>
<dbReference type="RefSeq" id="WP_103241230.1">
    <property type="nucleotide sequence ID" value="NZ_JANJZD010000021.1"/>
</dbReference>
<dbReference type="EMBL" id="OFSM01000023">
    <property type="protein sequence ID" value="SOY31225.1"/>
    <property type="molecule type" value="Genomic_DNA"/>
</dbReference>
<organism evidence="1 2">
    <name type="scientific">Acetatifactor muris</name>
    <dbReference type="NCBI Taxonomy" id="879566"/>
    <lineage>
        <taxon>Bacteria</taxon>
        <taxon>Bacillati</taxon>
        <taxon>Bacillota</taxon>
        <taxon>Clostridia</taxon>
        <taxon>Lachnospirales</taxon>
        <taxon>Lachnospiraceae</taxon>
        <taxon>Acetatifactor</taxon>
    </lineage>
</organism>
<evidence type="ECO:0000313" key="2">
    <source>
        <dbReference type="Proteomes" id="UP000236311"/>
    </source>
</evidence>